<feature type="compositionally biased region" description="Acidic residues" evidence="2">
    <location>
        <begin position="932"/>
        <end position="948"/>
    </location>
</feature>
<organism evidence="3">
    <name type="scientific">Fagus sylvatica</name>
    <name type="common">Beechnut</name>
    <dbReference type="NCBI Taxonomy" id="28930"/>
    <lineage>
        <taxon>Eukaryota</taxon>
        <taxon>Viridiplantae</taxon>
        <taxon>Streptophyta</taxon>
        <taxon>Embryophyta</taxon>
        <taxon>Tracheophyta</taxon>
        <taxon>Spermatophyta</taxon>
        <taxon>Magnoliopsida</taxon>
        <taxon>eudicotyledons</taxon>
        <taxon>Gunneridae</taxon>
        <taxon>Pentapetalae</taxon>
        <taxon>rosids</taxon>
        <taxon>fabids</taxon>
        <taxon>Fagales</taxon>
        <taxon>Fagaceae</taxon>
        <taxon>Fagus</taxon>
    </lineage>
</organism>
<protein>
    <submittedName>
        <fullName evidence="3">Uncharacterized protein</fullName>
    </submittedName>
</protein>
<dbReference type="EMBL" id="OIVN01000269">
    <property type="protein sequence ID" value="SPC77400.1"/>
    <property type="molecule type" value="Genomic_DNA"/>
</dbReference>
<feature type="coiled-coil region" evidence="1">
    <location>
        <begin position="827"/>
        <end position="882"/>
    </location>
</feature>
<gene>
    <name evidence="3" type="ORF">FSB_LOCUS5282</name>
</gene>
<accession>A0A2N9ERW6</accession>
<feature type="region of interest" description="Disordered" evidence="2">
    <location>
        <begin position="932"/>
        <end position="981"/>
    </location>
</feature>
<feature type="compositionally biased region" description="Low complexity" evidence="2">
    <location>
        <begin position="446"/>
        <end position="468"/>
    </location>
</feature>
<reference evidence="3" key="1">
    <citation type="submission" date="2018-02" db="EMBL/GenBank/DDBJ databases">
        <authorList>
            <person name="Cohen D.B."/>
            <person name="Kent A.D."/>
        </authorList>
    </citation>
    <scope>NUCLEOTIDE SEQUENCE</scope>
</reference>
<evidence type="ECO:0000256" key="2">
    <source>
        <dbReference type="SAM" id="MobiDB-lite"/>
    </source>
</evidence>
<proteinExistence type="predicted"/>
<feature type="region of interest" description="Disordered" evidence="2">
    <location>
        <begin position="717"/>
        <end position="736"/>
    </location>
</feature>
<sequence>MTSPLGLIRMLMWHHGGMIRGTWHVLAACWRALDGCQHIQARGEHMKTREKEGRHSAGALRVDRKVVTPAARGKEGILSDGAWKSVKALMMKISPGTDRSGDVLHRSDVRFSSLKPKKEVWQAVQFLHSQPRTEVAGKSLDGKKYCSYLRRGERKGFLYLLVAARGLLGSVGSEDTWCVNNPSPGRSALVGIVVLCDVHGLGSLDSWRTPIVGGELTRDGRHSSSEVGRSSLLESGRSSLLEFGSGRQSVKSASWKTCKKEELIGPGTDLKTRGELVTLRLEGRYPFWSVVLSGVTGLQPPKFALENTCGVSCSGGCEGLPPDVEGRHSLLGRGPGGKLHPFPSSSSVAIMGWDGFNVAETRVGPGMGAILQVLSFSTCLKGSLLRRPPCSSAVLFPATVFSLVFAARVSAALPLGTSSRVFMAPNVDDSAESPSSGERYSPAPLSGSEDSGSRGRSSGTSESSTSDSLPQEVSLPIPGRDLNKPFIAEEVPSKLVEKDIGRLRSRFQIPENIVIRLPESGLLRGRLLHRFGLAPSQLNPNAWRLIVGLQVLWKMAHEGEHDLTIDEFLFLYKLTYMPSTPGIWGFTCHKGSPRLIPRVPNSNRSWKPKFFFLCGENWEFSSGETIGEDPCGLRRPWGIPSADAFRRPSLSNRLQESLSVVVDFQKERAVRLADLLSPFALAQWSLGPEPSEEVKKAIQSYNLTRFFPKKAKSGKKVVMEKGASSKKGGHHDKSLPAAKTKMPEKVHVYHEIPPSPVAASKGRGVASDDIQPTIYNSTSRAMDKVNKMYEKVDLEVYDHIENMDLLRISIQDSLKAAGQMFILGNMLRSSNCDLAKLKAELEEAKVQTLAHQEATEVLNAERGTLKNQTAALQEEVANARETAVTEFKASEDFNDATRRYYVAGFEHFRKRAAQAFGDVVNWQTVKIFDDEETTAMEEDSGEEEEGDDVQSKDRGQIIQVDDPVIPVDDQAALPPTGGEMP</sequence>
<dbReference type="AlphaFoldDB" id="A0A2N9ERW6"/>
<evidence type="ECO:0000256" key="1">
    <source>
        <dbReference type="SAM" id="Coils"/>
    </source>
</evidence>
<name>A0A2N9ERW6_FAGSY</name>
<keyword evidence="1" id="KW-0175">Coiled coil</keyword>
<feature type="compositionally biased region" description="Low complexity" evidence="2">
    <location>
        <begin position="956"/>
        <end position="970"/>
    </location>
</feature>
<feature type="region of interest" description="Disordered" evidence="2">
    <location>
        <begin position="425"/>
        <end position="481"/>
    </location>
</feature>
<evidence type="ECO:0000313" key="3">
    <source>
        <dbReference type="EMBL" id="SPC77400.1"/>
    </source>
</evidence>